<feature type="transmembrane region" description="Helical" evidence="1">
    <location>
        <begin position="88"/>
        <end position="109"/>
    </location>
</feature>
<feature type="transmembrane region" description="Helical" evidence="1">
    <location>
        <begin position="62"/>
        <end position="82"/>
    </location>
</feature>
<evidence type="ECO:0000313" key="2">
    <source>
        <dbReference type="EMBL" id="GAA4169178.1"/>
    </source>
</evidence>
<dbReference type="EMBL" id="BAABBW010000001">
    <property type="protein sequence ID" value="GAA4169178.1"/>
    <property type="molecule type" value="Genomic_DNA"/>
</dbReference>
<feature type="transmembrane region" description="Helical" evidence="1">
    <location>
        <begin position="32"/>
        <end position="55"/>
    </location>
</feature>
<reference evidence="3" key="1">
    <citation type="journal article" date="2019" name="Int. J. Syst. Evol. Microbiol.">
        <title>The Global Catalogue of Microorganisms (GCM) 10K type strain sequencing project: providing services to taxonomists for standard genome sequencing and annotation.</title>
        <authorList>
            <consortium name="The Broad Institute Genomics Platform"/>
            <consortium name="The Broad Institute Genome Sequencing Center for Infectious Disease"/>
            <person name="Wu L."/>
            <person name="Ma J."/>
        </authorList>
    </citation>
    <scope>NUCLEOTIDE SEQUENCE [LARGE SCALE GENOMIC DNA]</scope>
    <source>
        <strain evidence="3">JCM 17591</strain>
    </source>
</reference>
<dbReference type="RefSeq" id="WP_344751730.1">
    <property type="nucleotide sequence ID" value="NZ_BAABBW010000001.1"/>
</dbReference>
<keyword evidence="1" id="KW-1133">Transmembrane helix</keyword>
<evidence type="ECO:0000313" key="3">
    <source>
        <dbReference type="Proteomes" id="UP001501079"/>
    </source>
</evidence>
<dbReference type="Proteomes" id="UP001501079">
    <property type="component" value="Unassembled WGS sequence"/>
</dbReference>
<sequence>MAARYWLAQLVRAVIAFAAGFAITLDQDHTAGYGIAMFAAFAIVGGLAVAGFFFVTDAGDRALWLVQGLLGVAAGVVALIVHSGGLGALLYGVSVWALLTGVAELYGGWRARRARGSDTGSASAARDRLAVGGLTVALAIVYLVIPAEHRLAVGLFGAYAIVIGVYLAIGALSLKWARPAETADETTESHA</sequence>
<gene>
    <name evidence="2" type="ORF">GCM10022287_05380</name>
</gene>
<dbReference type="Pfam" id="PF03729">
    <property type="entry name" value="DUF308"/>
    <property type="match status" value="1"/>
</dbReference>
<feature type="transmembrane region" description="Helical" evidence="1">
    <location>
        <begin position="151"/>
        <end position="169"/>
    </location>
</feature>
<evidence type="ECO:0000256" key="1">
    <source>
        <dbReference type="SAM" id="Phobius"/>
    </source>
</evidence>
<feature type="transmembrane region" description="Helical" evidence="1">
    <location>
        <begin position="129"/>
        <end position="145"/>
    </location>
</feature>
<keyword evidence="1" id="KW-0472">Membrane</keyword>
<protein>
    <recommendedName>
        <fullName evidence="4">HdeD family acid-resistance protein</fullName>
    </recommendedName>
</protein>
<comment type="caution">
    <text evidence="2">The sequence shown here is derived from an EMBL/GenBank/DDBJ whole genome shotgun (WGS) entry which is preliminary data.</text>
</comment>
<proteinExistence type="predicted"/>
<keyword evidence="1" id="KW-0812">Transmembrane</keyword>
<evidence type="ECO:0008006" key="4">
    <source>
        <dbReference type="Google" id="ProtNLM"/>
    </source>
</evidence>
<accession>A0ABP7ZSC3</accession>
<keyword evidence="3" id="KW-1185">Reference proteome</keyword>
<organism evidence="2 3">
    <name type="scientific">Gryllotalpicola koreensis</name>
    <dbReference type="NCBI Taxonomy" id="993086"/>
    <lineage>
        <taxon>Bacteria</taxon>
        <taxon>Bacillati</taxon>
        <taxon>Actinomycetota</taxon>
        <taxon>Actinomycetes</taxon>
        <taxon>Micrococcales</taxon>
        <taxon>Microbacteriaceae</taxon>
        <taxon>Gryllotalpicola</taxon>
    </lineage>
</organism>
<dbReference type="InterPro" id="IPR005325">
    <property type="entry name" value="DUF308_memb"/>
</dbReference>
<name>A0ABP7ZSC3_9MICO</name>